<dbReference type="Pfam" id="PF14559">
    <property type="entry name" value="TPR_19"/>
    <property type="match status" value="1"/>
</dbReference>
<reference evidence="7" key="1">
    <citation type="submission" date="2018-02" db="EMBL/GenBank/DDBJ databases">
        <authorList>
            <person name="Hausmann B."/>
        </authorList>
    </citation>
    <scope>NUCLEOTIDE SEQUENCE [LARGE SCALE GENOMIC DNA]</scope>
    <source>
        <strain evidence="7">Peat soil MAG SbA1</strain>
    </source>
</reference>
<dbReference type="PANTHER" id="PTHR44858">
    <property type="entry name" value="TETRATRICOPEPTIDE REPEAT PROTEIN 6"/>
    <property type="match status" value="1"/>
</dbReference>
<dbReference type="SMART" id="SM00028">
    <property type="entry name" value="TPR"/>
    <property type="match status" value="4"/>
</dbReference>
<feature type="signal peptide" evidence="5">
    <location>
        <begin position="1"/>
        <end position="17"/>
    </location>
</feature>
<feature type="repeat" description="TPR" evidence="3">
    <location>
        <begin position="65"/>
        <end position="98"/>
    </location>
</feature>
<proteinExistence type="predicted"/>
<dbReference type="EMBL" id="OMOD01000101">
    <property type="protein sequence ID" value="SPF37881.1"/>
    <property type="molecule type" value="Genomic_DNA"/>
</dbReference>
<protein>
    <recommendedName>
        <fullName evidence="8">Tetratricopeptide repeat protein</fullName>
    </recommendedName>
</protein>
<evidence type="ECO:0008006" key="8">
    <source>
        <dbReference type="Google" id="ProtNLM"/>
    </source>
</evidence>
<evidence type="ECO:0000313" key="6">
    <source>
        <dbReference type="EMBL" id="SPF37881.1"/>
    </source>
</evidence>
<dbReference type="InterPro" id="IPR011990">
    <property type="entry name" value="TPR-like_helical_dom_sf"/>
</dbReference>
<organism evidence="6 7">
    <name type="scientific">Candidatus Sulfotelmatobacter kueseliae</name>
    <dbReference type="NCBI Taxonomy" id="2042962"/>
    <lineage>
        <taxon>Bacteria</taxon>
        <taxon>Pseudomonadati</taxon>
        <taxon>Acidobacteriota</taxon>
        <taxon>Terriglobia</taxon>
        <taxon>Terriglobales</taxon>
        <taxon>Candidatus Korobacteraceae</taxon>
        <taxon>Candidatus Sulfotelmatobacter</taxon>
    </lineage>
</organism>
<keyword evidence="1" id="KW-0677">Repeat</keyword>
<dbReference type="OrthoDB" id="119245at2"/>
<feature type="repeat" description="TPR" evidence="3">
    <location>
        <begin position="258"/>
        <end position="291"/>
    </location>
</feature>
<accession>A0A2U3KDX9</accession>
<evidence type="ECO:0000256" key="1">
    <source>
        <dbReference type="ARBA" id="ARBA00022737"/>
    </source>
</evidence>
<dbReference type="SUPFAM" id="SSF81901">
    <property type="entry name" value="HCP-like"/>
    <property type="match status" value="1"/>
</dbReference>
<feature type="chain" id="PRO_5015769723" description="Tetratricopeptide repeat protein" evidence="5">
    <location>
        <begin position="18"/>
        <end position="309"/>
    </location>
</feature>
<feature type="region of interest" description="Disordered" evidence="4">
    <location>
        <begin position="19"/>
        <end position="41"/>
    </location>
</feature>
<evidence type="ECO:0000256" key="4">
    <source>
        <dbReference type="SAM" id="MobiDB-lite"/>
    </source>
</evidence>
<sequence length="309" mass="33808">MLRVTCALFLLVTLSSAQQPAPAPAPAPGSPADLVQQGQKLSREGKQDEALALFRQALDKDSSLYEAHLAAGAALDLKGDYAEAQEHFTKAIEVAPADSKQQALRAMAFSYTFAGNADKAAAAETEVFNARIAKNDLVGAAETCNELARIYLELGDVDNANKWYKTGYETVSRKPDLSEADRNLFLFRWENAQARIAARRGQAGEAQQHVAAAKAALDKANNPNQARFYPYLTGYVAFYTGDYKTAIAELQKADQRDPFILVLLGQAYEKSGDTAQAKDYYRKVLEINTHNPTNAFARPLARKKLEGRA</sequence>
<evidence type="ECO:0000313" key="7">
    <source>
        <dbReference type="Proteomes" id="UP000238701"/>
    </source>
</evidence>
<gene>
    <name evidence="6" type="ORF">SBA1_190013</name>
</gene>
<dbReference type="InterPro" id="IPR019734">
    <property type="entry name" value="TPR_rpt"/>
</dbReference>
<dbReference type="Gene3D" id="1.25.40.10">
    <property type="entry name" value="Tetratricopeptide repeat domain"/>
    <property type="match status" value="2"/>
</dbReference>
<dbReference type="Pfam" id="PF13181">
    <property type="entry name" value="TPR_8"/>
    <property type="match status" value="2"/>
</dbReference>
<keyword evidence="5" id="KW-0732">Signal</keyword>
<evidence type="ECO:0000256" key="5">
    <source>
        <dbReference type="SAM" id="SignalP"/>
    </source>
</evidence>
<dbReference type="AlphaFoldDB" id="A0A2U3KDX9"/>
<evidence type="ECO:0000256" key="2">
    <source>
        <dbReference type="ARBA" id="ARBA00022803"/>
    </source>
</evidence>
<dbReference type="PROSITE" id="PS50005">
    <property type="entry name" value="TPR"/>
    <property type="match status" value="2"/>
</dbReference>
<dbReference type="InterPro" id="IPR050498">
    <property type="entry name" value="Ycf3"/>
</dbReference>
<dbReference type="PANTHER" id="PTHR44858:SF1">
    <property type="entry name" value="UDP-N-ACETYLGLUCOSAMINE--PEPTIDE N-ACETYLGLUCOSAMINYLTRANSFERASE SPINDLY-RELATED"/>
    <property type="match status" value="1"/>
</dbReference>
<keyword evidence="2 3" id="KW-0802">TPR repeat</keyword>
<name>A0A2U3KDX9_9BACT</name>
<dbReference type="Proteomes" id="UP000238701">
    <property type="component" value="Unassembled WGS sequence"/>
</dbReference>
<evidence type="ECO:0000256" key="3">
    <source>
        <dbReference type="PROSITE-ProRule" id="PRU00339"/>
    </source>
</evidence>